<keyword evidence="4" id="KW-0067">ATP-binding</keyword>
<dbReference type="PANTHER" id="PTHR43065:SF29">
    <property type="entry name" value="SENSOR PROTEIN KINASE FLES"/>
    <property type="match status" value="1"/>
</dbReference>
<dbReference type="GO" id="GO:0005524">
    <property type="term" value="F:ATP binding"/>
    <property type="evidence" value="ECO:0007669"/>
    <property type="project" value="UniProtKB-KW"/>
</dbReference>
<evidence type="ECO:0000256" key="2">
    <source>
        <dbReference type="ARBA" id="ARBA00012438"/>
    </source>
</evidence>
<dbReference type="InterPro" id="IPR004358">
    <property type="entry name" value="Sig_transdc_His_kin-like_C"/>
</dbReference>
<dbReference type="SMART" id="SM00387">
    <property type="entry name" value="HATPase_c"/>
    <property type="match status" value="1"/>
</dbReference>
<dbReference type="EC" id="2.7.13.3" evidence="2"/>
<protein>
    <recommendedName>
        <fullName evidence="2">histidine kinase</fullName>
        <ecNumber evidence="2">2.7.13.3</ecNumber>
    </recommendedName>
</protein>
<comment type="caution">
    <text evidence="4">The sequence shown here is derived from an EMBL/GenBank/DDBJ whole genome shotgun (WGS) entry which is preliminary data.</text>
</comment>
<organism evidence="4 5">
    <name type="scientific">Sphaerochaeta halotolerans</name>
    <dbReference type="NCBI Taxonomy" id="2293840"/>
    <lineage>
        <taxon>Bacteria</taxon>
        <taxon>Pseudomonadati</taxon>
        <taxon>Spirochaetota</taxon>
        <taxon>Spirochaetia</taxon>
        <taxon>Spirochaetales</taxon>
        <taxon>Sphaerochaetaceae</taxon>
        <taxon>Sphaerochaeta</taxon>
    </lineage>
</organism>
<dbReference type="AlphaFoldDB" id="A0A372MIY2"/>
<dbReference type="PANTHER" id="PTHR43065">
    <property type="entry name" value="SENSOR HISTIDINE KINASE"/>
    <property type="match status" value="1"/>
</dbReference>
<dbReference type="Pfam" id="PF02518">
    <property type="entry name" value="HATPase_c"/>
    <property type="match status" value="1"/>
</dbReference>
<evidence type="ECO:0000313" key="5">
    <source>
        <dbReference type="Proteomes" id="UP000264002"/>
    </source>
</evidence>
<dbReference type="CDD" id="cd00075">
    <property type="entry name" value="HATPase"/>
    <property type="match status" value="1"/>
</dbReference>
<accession>A0A372MIY2</accession>
<evidence type="ECO:0000313" key="4">
    <source>
        <dbReference type="EMBL" id="RFU95735.1"/>
    </source>
</evidence>
<dbReference type="Proteomes" id="UP000264002">
    <property type="component" value="Unassembled WGS sequence"/>
</dbReference>
<dbReference type="PROSITE" id="PS50109">
    <property type="entry name" value="HIS_KIN"/>
    <property type="match status" value="1"/>
</dbReference>
<dbReference type="InterPro" id="IPR005467">
    <property type="entry name" value="His_kinase_dom"/>
</dbReference>
<comment type="catalytic activity">
    <reaction evidence="1">
        <text>ATP + protein L-histidine = ADP + protein N-phospho-L-histidine.</text>
        <dbReference type="EC" id="2.7.13.3"/>
    </reaction>
</comment>
<dbReference type="InterPro" id="IPR036890">
    <property type="entry name" value="HATPase_C_sf"/>
</dbReference>
<dbReference type="Gene3D" id="3.30.565.10">
    <property type="entry name" value="Histidine kinase-like ATPase, C-terminal domain"/>
    <property type="match status" value="1"/>
</dbReference>
<name>A0A372MIY2_9SPIR</name>
<gene>
    <name evidence="4" type="ORF">DYP60_01625</name>
</gene>
<dbReference type="SUPFAM" id="SSF55874">
    <property type="entry name" value="ATPase domain of HSP90 chaperone/DNA topoisomerase II/histidine kinase"/>
    <property type="match status" value="1"/>
</dbReference>
<reference evidence="4 5" key="2">
    <citation type="submission" date="2018-09" db="EMBL/GenBank/DDBJ databases">
        <title>Genome of Sphaerochaeta halotolerans strain 4-11.</title>
        <authorList>
            <person name="Nazina T.N."/>
            <person name="Sokolova D.S."/>
        </authorList>
    </citation>
    <scope>NUCLEOTIDE SEQUENCE [LARGE SCALE GENOMIC DNA]</scope>
    <source>
        <strain evidence="4 5">4-11</strain>
    </source>
</reference>
<dbReference type="OrthoDB" id="9797586at2"/>
<evidence type="ECO:0000259" key="3">
    <source>
        <dbReference type="PROSITE" id="PS50109"/>
    </source>
</evidence>
<dbReference type="InterPro" id="IPR003594">
    <property type="entry name" value="HATPase_dom"/>
</dbReference>
<keyword evidence="5" id="KW-1185">Reference proteome</keyword>
<feature type="domain" description="Histidine kinase" evidence="3">
    <location>
        <begin position="1"/>
        <end position="108"/>
    </location>
</feature>
<dbReference type="EMBL" id="QUWK01000002">
    <property type="protein sequence ID" value="RFU95735.1"/>
    <property type="molecule type" value="Genomic_DNA"/>
</dbReference>
<keyword evidence="4" id="KW-0547">Nucleotide-binding</keyword>
<dbReference type="GO" id="GO:0004673">
    <property type="term" value="F:protein histidine kinase activity"/>
    <property type="evidence" value="ECO:0007669"/>
    <property type="project" value="UniProtKB-EC"/>
</dbReference>
<sequence length="206" mass="23015">MHICIDDYLLDIVQNSFEAGSSLVELTFAETGTNLFCEIRDNGKGMNAEIQRRVLDPFYSDGEKHKKRKVGLGLPFLSQACDACDGTFALQSEEGIGTTVSFSFRLDHIDAPPMGNVASTFLALLSHPLCEELVIERSLETGKGGEAYTLRKSELEAVLGPFETSGTLALLRQYLSSQEEELEQYREENLLDMHRRNTSPSRQQEM</sequence>
<evidence type="ECO:0000256" key="1">
    <source>
        <dbReference type="ARBA" id="ARBA00000085"/>
    </source>
</evidence>
<dbReference type="RefSeq" id="WP_117329132.1">
    <property type="nucleotide sequence ID" value="NZ_QUWK01000002.1"/>
</dbReference>
<proteinExistence type="predicted"/>
<reference evidence="5" key="1">
    <citation type="submission" date="2018-08" db="EMBL/GenBank/DDBJ databases">
        <authorList>
            <person name="Grouzdev D.S."/>
            <person name="Krutkina M.S."/>
        </authorList>
    </citation>
    <scope>NUCLEOTIDE SEQUENCE [LARGE SCALE GENOMIC DNA]</scope>
    <source>
        <strain evidence="5">4-11</strain>
    </source>
</reference>
<dbReference type="PRINTS" id="PR00344">
    <property type="entry name" value="BCTRLSENSOR"/>
</dbReference>